<reference evidence="4 5" key="1">
    <citation type="submission" date="2017-10" db="EMBL/GenBank/DDBJ databases">
        <title>Draft genome sequence of cellulolytic Actinomyces sp CtC72 isolated from cattle rumen fluid.</title>
        <authorList>
            <person name="Joshi A.J."/>
            <person name="Vasudevan G."/>
            <person name="Lanjekar V.B."/>
            <person name="Hivarkar S."/>
            <person name="Engineer A."/>
            <person name="Pore S.D."/>
            <person name="Dhakephalkar P.K."/>
            <person name="Dagar S."/>
        </authorList>
    </citation>
    <scope>NUCLEOTIDE SEQUENCE [LARGE SCALE GENOMIC DNA]</scope>
    <source>
        <strain evidence="5">CtC72</strain>
    </source>
</reference>
<dbReference type="InterPro" id="IPR001764">
    <property type="entry name" value="Glyco_hydro_3_N"/>
</dbReference>
<evidence type="ECO:0000256" key="1">
    <source>
        <dbReference type="ARBA" id="ARBA00005336"/>
    </source>
</evidence>
<dbReference type="InterPro" id="IPR017853">
    <property type="entry name" value="GH"/>
</dbReference>
<dbReference type="PRINTS" id="PR00133">
    <property type="entry name" value="GLHYDRLASE3"/>
</dbReference>
<dbReference type="SMART" id="SM01217">
    <property type="entry name" value="Fn3_like"/>
    <property type="match status" value="1"/>
</dbReference>
<keyword evidence="5" id="KW-1185">Reference proteome</keyword>
<dbReference type="PANTHER" id="PTHR42715">
    <property type="entry name" value="BETA-GLUCOSIDASE"/>
    <property type="match status" value="1"/>
</dbReference>
<feature type="domain" description="Fibronectin type III-like" evidence="3">
    <location>
        <begin position="585"/>
        <end position="654"/>
    </location>
</feature>
<dbReference type="Pfam" id="PF00933">
    <property type="entry name" value="Glyco_hydro_3"/>
    <property type="match status" value="1"/>
</dbReference>
<comment type="caution">
    <text evidence="4">The sequence shown here is derived from an EMBL/GenBank/DDBJ whole genome shotgun (WGS) entry which is preliminary data.</text>
</comment>
<protein>
    <submittedName>
        <fullName evidence="4">Beta-glucosidase</fullName>
    </submittedName>
</protein>
<dbReference type="InterPro" id="IPR026891">
    <property type="entry name" value="Fn3-like"/>
</dbReference>
<dbReference type="RefSeq" id="WP_086615186.1">
    <property type="nucleotide sequence ID" value="NZ_MTPX02000014.1"/>
</dbReference>
<dbReference type="Pfam" id="PF01915">
    <property type="entry name" value="Glyco_hydro_3_C"/>
    <property type="match status" value="1"/>
</dbReference>
<dbReference type="InterPro" id="IPR013783">
    <property type="entry name" value="Ig-like_fold"/>
</dbReference>
<keyword evidence="2" id="KW-0378">Hydrolase</keyword>
<accession>A0ABX4MDF5</accession>
<evidence type="ECO:0000259" key="3">
    <source>
        <dbReference type="SMART" id="SM01217"/>
    </source>
</evidence>
<sequence length="687" mass="73315">MEEELGRIVTSQERALGITYSLAPVLDIARDPRMGRFGEAYGEDPTLAGAMGAAFARGLQADDGSGRCTDAVAKHFLGFHGSEGGIHGAHAPVTPRLLREVYGKPFQAAINAGLKGVMPCYDSIDGEVVSGSRHLLTELLREEMGFDGTTVADYGAISNMHTYQNVAASFTDAGQQALTAGLDVEWPLPQCYNNELVERFDSGQADIAVLDRAVRRVLESKLRMGLFEDPFAWNNERIAAAFAGEPREVARAATLRSARESLVLLRNDGVLPVPAAGENAPVRVLVVGPQAVQPRFHFAGYTHQSMAEGALAARNSMAGTIDTQAQKATGYDTIPGTLVQSDQSAEFDDVLAAYHPDASSVFDELCERMPGAEVTWVRGYEVAGDSAAGYEEAMAAAARADLVILMLGGKNGTGSIATMGEGVDSTEIGLPASQEGLLRRIVEVGVPTVGVHMDGRPVSSDAADRLNALLEAWNPAEAGGEAIVDVLTGTVDATGRMPVSVARSAGQVPVYYNHPHGSQWHQGESVGFPEYVDMPHTPRYAFGHGLSYTSFAYSELELDAEQTSADGVVTARVTITNTGERTGTEVVQLYATDRYATTTRPVQELLGFHRVELAPGESTTVVFEVAPSLLALLDEDMHWMVEAGDVDLRVGSSSEDVRGEASFRVTRSDAVVGCKRALRAPSRIEQP</sequence>
<dbReference type="Pfam" id="PF14310">
    <property type="entry name" value="Fn3-like"/>
    <property type="match status" value="1"/>
</dbReference>
<comment type="similarity">
    <text evidence="1">Belongs to the glycosyl hydrolase 3 family.</text>
</comment>
<evidence type="ECO:0000313" key="5">
    <source>
        <dbReference type="Proteomes" id="UP000194577"/>
    </source>
</evidence>
<organism evidence="4 5">
    <name type="scientific">Actinomyces ruminis</name>
    <dbReference type="NCBI Taxonomy" id="1937003"/>
    <lineage>
        <taxon>Bacteria</taxon>
        <taxon>Bacillati</taxon>
        <taxon>Actinomycetota</taxon>
        <taxon>Actinomycetes</taxon>
        <taxon>Actinomycetales</taxon>
        <taxon>Actinomycetaceae</taxon>
        <taxon>Actinomyces</taxon>
    </lineage>
</organism>
<dbReference type="Gene3D" id="2.60.40.10">
    <property type="entry name" value="Immunoglobulins"/>
    <property type="match status" value="1"/>
</dbReference>
<dbReference type="Gene3D" id="3.20.20.300">
    <property type="entry name" value="Glycoside hydrolase, family 3, N-terminal domain"/>
    <property type="match status" value="1"/>
</dbReference>
<dbReference type="InterPro" id="IPR050288">
    <property type="entry name" value="Cellulose_deg_GH3"/>
</dbReference>
<dbReference type="InterPro" id="IPR002772">
    <property type="entry name" value="Glyco_hydro_3_C"/>
</dbReference>
<evidence type="ECO:0000313" key="4">
    <source>
        <dbReference type="EMBL" id="PHP53515.1"/>
    </source>
</evidence>
<proteinExistence type="inferred from homology"/>
<dbReference type="SUPFAM" id="SSF51445">
    <property type="entry name" value="(Trans)glycosidases"/>
    <property type="match status" value="1"/>
</dbReference>
<dbReference type="EMBL" id="MTPX02000014">
    <property type="protein sequence ID" value="PHP53515.1"/>
    <property type="molecule type" value="Genomic_DNA"/>
</dbReference>
<dbReference type="InterPro" id="IPR036962">
    <property type="entry name" value="Glyco_hydro_3_N_sf"/>
</dbReference>
<dbReference type="SUPFAM" id="SSF52279">
    <property type="entry name" value="Beta-D-glucan exohydrolase, C-terminal domain"/>
    <property type="match status" value="1"/>
</dbReference>
<dbReference type="Proteomes" id="UP000194577">
    <property type="component" value="Unassembled WGS sequence"/>
</dbReference>
<dbReference type="PANTHER" id="PTHR42715:SF10">
    <property type="entry name" value="BETA-GLUCOSIDASE"/>
    <property type="match status" value="1"/>
</dbReference>
<name>A0ABX4MDF5_9ACTO</name>
<dbReference type="InterPro" id="IPR036881">
    <property type="entry name" value="Glyco_hydro_3_C_sf"/>
</dbReference>
<gene>
    <name evidence="4" type="ORF">BW737_001905</name>
</gene>
<dbReference type="Gene3D" id="3.40.50.1700">
    <property type="entry name" value="Glycoside hydrolase family 3 C-terminal domain"/>
    <property type="match status" value="1"/>
</dbReference>
<evidence type="ECO:0000256" key="2">
    <source>
        <dbReference type="ARBA" id="ARBA00022801"/>
    </source>
</evidence>